<dbReference type="GO" id="GO:0005886">
    <property type="term" value="C:plasma membrane"/>
    <property type="evidence" value="ECO:0007669"/>
    <property type="project" value="UniProtKB-SubCell"/>
</dbReference>
<dbReference type="PANTHER" id="PTHR33884:SF3">
    <property type="entry name" value="UPF0410 PROTEIN YMGE"/>
    <property type="match status" value="1"/>
</dbReference>
<feature type="transmembrane region" description="Helical" evidence="7">
    <location>
        <begin position="57"/>
        <end position="78"/>
    </location>
</feature>
<dbReference type="AlphaFoldDB" id="A0A0M2UUD8"/>
<keyword evidence="9" id="KW-1185">Reference proteome</keyword>
<dbReference type="EMBL" id="LAQJ01000208">
    <property type="protein sequence ID" value="KKO19220.1"/>
    <property type="molecule type" value="Genomic_DNA"/>
</dbReference>
<evidence type="ECO:0000313" key="9">
    <source>
        <dbReference type="Proteomes" id="UP000034954"/>
    </source>
</evidence>
<dbReference type="InterPro" id="IPR007341">
    <property type="entry name" value="Transgly_assoc"/>
</dbReference>
<feature type="transmembrane region" description="Helical" evidence="7">
    <location>
        <begin position="34"/>
        <end position="51"/>
    </location>
</feature>
<evidence type="ECO:0008006" key="10">
    <source>
        <dbReference type="Google" id="ProtNLM"/>
    </source>
</evidence>
<accession>A0A0M2UUD8</accession>
<comment type="caution">
    <text evidence="8">The sequence shown here is derived from an EMBL/GenBank/DDBJ whole genome shotgun (WGS) entry which is preliminary data.</text>
</comment>
<evidence type="ECO:0000256" key="2">
    <source>
        <dbReference type="ARBA" id="ARBA00011006"/>
    </source>
</evidence>
<comment type="similarity">
    <text evidence="2">Belongs to the UPF0410 family.</text>
</comment>
<evidence type="ECO:0000313" key="8">
    <source>
        <dbReference type="EMBL" id="KKO19220.1"/>
    </source>
</evidence>
<name>A0A0M2UUD8_9BACT</name>
<reference evidence="8 9" key="1">
    <citation type="journal article" date="2013" name="BMC Microbiol.">
        <title>Identification of the type II cytochrome c maturation pathway in anammox bacteria by comparative genomics.</title>
        <authorList>
            <person name="Ferousi C."/>
            <person name="Speth D.R."/>
            <person name="Reimann J."/>
            <person name="Op den Camp H.J."/>
            <person name="Allen J.W."/>
            <person name="Keltjens J.T."/>
            <person name="Jetten M.S."/>
        </authorList>
    </citation>
    <scope>NUCLEOTIDE SEQUENCE [LARGE SCALE GENOMIC DNA]</scope>
    <source>
        <strain evidence="8">RU1</strain>
    </source>
</reference>
<organism evidence="8 9">
    <name type="scientific">Candidatus Brocadia fulgida</name>
    <dbReference type="NCBI Taxonomy" id="380242"/>
    <lineage>
        <taxon>Bacteria</taxon>
        <taxon>Pseudomonadati</taxon>
        <taxon>Planctomycetota</taxon>
        <taxon>Candidatus Brocadiia</taxon>
        <taxon>Candidatus Brocadiales</taxon>
        <taxon>Candidatus Brocadiaceae</taxon>
        <taxon>Candidatus Brocadia</taxon>
    </lineage>
</organism>
<gene>
    <name evidence="8" type="ORF">BROFUL_02064</name>
</gene>
<evidence type="ECO:0000256" key="4">
    <source>
        <dbReference type="ARBA" id="ARBA00022692"/>
    </source>
</evidence>
<evidence type="ECO:0000256" key="6">
    <source>
        <dbReference type="ARBA" id="ARBA00023136"/>
    </source>
</evidence>
<keyword evidence="4 7" id="KW-0812">Transmembrane</keyword>
<dbReference type="PANTHER" id="PTHR33884">
    <property type="entry name" value="UPF0410 PROTEIN YMGE"/>
    <property type="match status" value="1"/>
</dbReference>
<proteinExistence type="inferred from homology"/>
<evidence type="ECO:0000256" key="7">
    <source>
        <dbReference type="SAM" id="Phobius"/>
    </source>
</evidence>
<keyword evidence="5 7" id="KW-1133">Transmembrane helix</keyword>
<comment type="subcellular location">
    <subcellularLocation>
        <location evidence="1">Cell membrane</location>
        <topology evidence="1">Multi-pass membrane protein</topology>
    </subcellularLocation>
</comment>
<feature type="transmembrane region" description="Helical" evidence="7">
    <location>
        <begin position="6"/>
        <end position="22"/>
    </location>
</feature>
<evidence type="ECO:0000256" key="1">
    <source>
        <dbReference type="ARBA" id="ARBA00004651"/>
    </source>
</evidence>
<keyword evidence="6 7" id="KW-0472">Membrane</keyword>
<evidence type="ECO:0000256" key="5">
    <source>
        <dbReference type="ARBA" id="ARBA00022989"/>
    </source>
</evidence>
<sequence length="81" mass="8587">MMNFVIWIISGIIAGWLTGLVVRGRGFGIKGDLIVGLLGGLVAGALLSFIGRFTFQLLGNVAVAVVGGVILVAIIRFFRRK</sequence>
<dbReference type="Proteomes" id="UP000034954">
    <property type="component" value="Unassembled WGS sequence"/>
</dbReference>
<evidence type="ECO:0000256" key="3">
    <source>
        <dbReference type="ARBA" id="ARBA00022475"/>
    </source>
</evidence>
<keyword evidence="3" id="KW-1003">Cell membrane</keyword>
<dbReference type="Pfam" id="PF04226">
    <property type="entry name" value="Transgly_assoc"/>
    <property type="match status" value="1"/>
</dbReference>
<protein>
    <recommendedName>
        <fullName evidence="10">Transglycosylase associated protein</fullName>
    </recommendedName>
</protein>